<gene>
    <name evidence="5" type="ORF">KB449_33145</name>
</gene>
<evidence type="ECO:0000256" key="1">
    <source>
        <dbReference type="ARBA" id="ARBA00004613"/>
    </source>
</evidence>
<keyword evidence="6" id="KW-1185">Reference proteome</keyword>
<keyword evidence="2" id="KW-0964">Secreted</keyword>
<dbReference type="PANTHER" id="PTHR40088:SF2">
    <property type="entry name" value="SECRETED SUGAR HYDROLASE"/>
    <property type="match status" value="1"/>
</dbReference>
<comment type="subcellular location">
    <subcellularLocation>
        <location evidence="1">Secreted</location>
    </subcellularLocation>
</comment>
<proteinExistence type="predicted"/>
<dbReference type="RefSeq" id="WP_282912426.1">
    <property type="nucleotide sequence ID" value="NZ_JAGRPV010000001.1"/>
</dbReference>
<evidence type="ECO:0000259" key="4">
    <source>
        <dbReference type="PROSITE" id="PS50093"/>
    </source>
</evidence>
<dbReference type="InterPro" id="IPR011050">
    <property type="entry name" value="Pectin_lyase_fold/virulence"/>
</dbReference>
<dbReference type="InterPro" id="IPR052052">
    <property type="entry name" value="Polysaccharide_Lyase_9"/>
</dbReference>
<dbReference type="Gene3D" id="2.60.40.10">
    <property type="entry name" value="Immunoglobulins"/>
    <property type="match status" value="1"/>
</dbReference>
<dbReference type="CDD" id="cd00146">
    <property type="entry name" value="PKD"/>
    <property type="match status" value="1"/>
</dbReference>
<dbReference type="InterPro" id="IPR013783">
    <property type="entry name" value="Ig-like_fold"/>
</dbReference>
<dbReference type="InterPro" id="IPR012334">
    <property type="entry name" value="Pectin_lyas_fold"/>
</dbReference>
<dbReference type="SUPFAM" id="SSF49299">
    <property type="entry name" value="PKD domain"/>
    <property type="match status" value="1"/>
</dbReference>
<protein>
    <submittedName>
        <fullName evidence="5">PKD domain-containing protein</fullName>
    </submittedName>
</protein>
<name>A0ABT6TSI7_9BACL</name>
<reference evidence="5" key="1">
    <citation type="submission" date="2023-04" db="EMBL/GenBank/DDBJ databases">
        <title>Comparative genomic analysis of Cohnella hashimotonis sp. nov., isolated from the International Space Station.</title>
        <authorList>
            <person name="Venkateswaran K."/>
            <person name="Simpson A."/>
        </authorList>
    </citation>
    <scope>NUCLEOTIDE SEQUENCE</scope>
    <source>
        <strain evidence="5">F6_2S_P_1</strain>
    </source>
</reference>
<dbReference type="Proteomes" id="UP001161691">
    <property type="component" value="Unassembled WGS sequence"/>
</dbReference>
<evidence type="ECO:0000256" key="2">
    <source>
        <dbReference type="ARBA" id="ARBA00022525"/>
    </source>
</evidence>
<dbReference type="Gene3D" id="2.160.20.10">
    <property type="entry name" value="Single-stranded right-handed beta-helix, Pectin lyase-like"/>
    <property type="match status" value="1"/>
</dbReference>
<evidence type="ECO:0000313" key="6">
    <source>
        <dbReference type="Proteomes" id="UP001161691"/>
    </source>
</evidence>
<feature type="domain" description="PKD" evidence="4">
    <location>
        <begin position="604"/>
        <end position="658"/>
    </location>
</feature>
<dbReference type="InterPro" id="IPR022409">
    <property type="entry name" value="PKD/Chitinase_dom"/>
</dbReference>
<dbReference type="SMART" id="SM00089">
    <property type="entry name" value="PKD"/>
    <property type="match status" value="1"/>
</dbReference>
<dbReference type="PANTHER" id="PTHR40088">
    <property type="entry name" value="PECTATE LYASE (EUROFUNG)"/>
    <property type="match status" value="1"/>
</dbReference>
<comment type="caution">
    <text evidence="5">The sequence shown here is derived from an EMBL/GenBank/DDBJ whole genome shotgun (WGS) entry which is preliminary data.</text>
</comment>
<keyword evidence="3" id="KW-0732">Signal</keyword>
<dbReference type="PROSITE" id="PS50093">
    <property type="entry name" value="PKD"/>
    <property type="match status" value="1"/>
</dbReference>
<dbReference type="Pfam" id="PF18911">
    <property type="entry name" value="PKD_4"/>
    <property type="match status" value="1"/>
</dbReference>
<organism evidence="5 6">
    <name type="scientific">Cohnella hashimotonis</name>
    <dbReference type="NCBI Taxonomy" id="2826895"/>
    <lineage>
        <taxon>Bacteria</taxon>
        <taxon>Bacillati</taxon>
        <taxon>Bacillota</taxon>
        <taxon>Bacilli</taxon>
        <taxon>Bacillales</taxon>
        <taxon>Paenibacillaceae</taxon>
        <taxon>Cohnella</taxon>
    </lineage>
</organism>
<dbReference type="SUPFAM" id="SSF51126">
    <property type="entry name" value="Pectin lyase-like"/>
    <property type="match status" value="1"/>
</dbReference>
<dbReference type="InterPro" id="IPR000601">
    <property type="entry name" value="PKD_dom"/>
</dbReference>
<accession>A0ABT6TSI7</accession>
<evidence type="ECO:0000313" key="5">
    <source>
        <dbReference type="EMBL" id="MDI4649821.1"/>
    </source>
</evidence>
<dbReference type="EMBL" id="JAGRPV010000001">
    <property type="protein sequence ID" value="MDI4649821.1"/>
    <property type="molecule type" value="Genomic_DNA"/>
</dbReference>
<dbReference type="InterPro" id="IPR035986">
    <property type="entry name" value="PKD_dom_sf"/>
</dbReference>
<evidence type="ECO:0000256" key="3">
    <source>
        <dbReference type="ARBA" id="ARBA00022729"/>
    </source>
</evidence>
<sequence>MKKKSILAFVTAFSMIASFLGLWPVLPAGIALATGTTYYVSPTGSAANTGLTTGSPWTLTKAAATVTAGDTVLFMDGVYTEQLVPLNSGTAGNPITYKALNPRQATLTYTVTTNPMDNHMVIKIKGKSYLTISGFKVKGNLNYGKWLLLDSSDGTATGTKNTNITISDNAFSYATGGWGPRAPFAVNYTEQLKLLNNTMTEAYDGDDLISFANSSKLLIQGNDFSKARHTVVVFGYAGAYNSVNDVVVRSNVFNSQWSRNFEVFPNSRYLFEGNVFAEQRYGSGNASSRDSIHADRLIFRNNRFIRNYSGGTLSSAPYNDGSTDLYFTNSAFYNNVFAENEVFAFLFGGNGVYRIKNDFFKNNIFYNNDQNASNRNLRYFERKVNPDGTQTFAFIDNNFWNGAGKPPYILGTNNNFVFSDNDYKLWTLAEVETMSDAAGSQVPQFDDNTNVNPLFADPGNYDFTLQSGSPMIDGGTNLTTASAAGTASTALNVVNPNYFFDGWGIGGETGDVISVGSATNRARITNIAYSTDPTTGVVTGGTLTLDTPLTWSSGASVSIAYAGSAPDLGIVETGATAPASLQVTTGTFKSTAGTSIAFDAGVFGSFTPVSYAWRFGDGSTGTGATPSHAYSQPGQYTVYATATDAAGKTVSGVTYVIVNAADYLSQPMVYHSFDADDRLYAQVFRYSERGNEVPSVTRQFDGTNGVIHVPYNSANTETKQLRYAYYPTDWNINQFPIVSAKYKVNPGTPLLLALEAYPVGRDQQDNQMYPIAATASANEPTAAYTLIDDGEWHTIEVDARDIRDLGGIYANLNYLRSAGFRIKSAGSAGMEYWVDDFSIKPDVTP</sequence>